<evidence type="ECO:0008006" key="4">
    <source>
        <dbReference type="Google" id="ProtNLM"/>
    </source>
</evidence>
<evidence type="ECO:0000313" key="3">
    <source>
        <dbReference type="Proteomes" id="UP001159363"/>
    </source>
</evidence>
<feature type="region of interest" description="Disordered" evidence="1">
    <location>
        <begin position="211"/>
        <end position="234"/>
    </location>
</feature>
<feature type="region of interest" description="Disordered" evidence="1">
    <location>
        <begin position="1"/>
        <end position="22"/>
    </location>
</feature>
<gene>
    <name evidence="2" type="ORF">PR048_022176</name>
</gene>
<protein>
    <recommendedName>
        <fullName evidence="4">Reverse transcriptase domain-containing protein</fullName>
    </recommendedName>
</protein>
<dbReference type="SUPFAM" id="SSF56672">
    <property type="entry name" value="DNA/RNA polymerases"/>
    <property type="match status" value="1"/>
</dbReference>
<dbReference type="Proteomes" id="UP001159363">
    <property type="component" value="Chromosome 7"/>
</dbReference>
<organism evidence="2 3">
    <name type="scientific">Dryococelus australis</name>
    <dbReference type="NCBI Taxonomy" id="614101"/>
    <lineage>
        <taxon>Eukaryota</taxon>
        <taxon>Metazoa</taxon>
        <taxon>Ecdysozoa</taxon>
        <taxon>Arthropoda</taxon>
        <taxon>Hexapoda</taxon>
        <taxon>Insecta</taxon>
        <taxon>Pterygota</taxon>
        <taxon>Neoptera</taxon>
        <taxon>Polyneoptera</taxon>
        <taxon>Phasmatodea</taxon>
        <taxon>Verophasmatodea</taxon>
        <taxon>Anareolatae</taxon>
        <taxon>Phasmatidae</taxon>
        <taxon>Eurycanthinae</taxon>
        <taxon>Dryococelus</taxon>
    </lineage>
</organism>
<dbReference type="InterPro" id="IPR043128">
    <property type="entry name" value="Rev_trsase/Diguanyl_cyclase"/>
</dbReference>
<evidence type="ECO:0000256" key="1">
    <source>
        <dbReference type="SAM" id="MobiDB-lite"/>
    </source>
</evidence>
<feature type="compositionally biased region" description="Basic and acidic residues" evidence="1">
    <location>
        <begin position="1"/>
        <end position="15"/>
    </location>
</feature>
<accession>A0ABQ9H0B5</accession>
<reference evidence="2 3" key="1">
    <citation type="submission" date="2023-02" db="EMBL/GenBank/DDBJ databases">
        <title>LHISI_Scaffold_Assembly.</title>
        <authorList>
            <person name="Stuart O.P."/>
            <person name="Cleave R."/>
            <person name="Magrath M.J.L."/>
            <person name="Mikheyev A.S."/>
        </authorList>
    </citation>
    <scope>NUCLEOTIDE SEQUENCE [LARGE SCALE GENOMIC DNA]</scope>
    <source>
        <strain evidence="2">Daus_M_001</strain>
        <tissue evidence="2">Leg muscle</tissue>
    </source>
</reference>
<dbReference type="InterPro" id="IPR043502">
    <property type="entry name" value="DNA/RNA_pol_sf"/>
</dbReference>
<name>A0ABQ9H0B5_9NEOP</name>
<keyword evidence="3" id="KW-1185">Reference proteome</keyword>
<evidence type="ECO:0000313" key="2">
    <source>
        <dbReference type="EMBL" id="KAJ8877721.1"/>
    </source>
</evidence>
<dbReference type="Gene3D" id="3.30.70.270">
    <property type="match status" value="1"/>
</dbReference>
<feature type="compositionally biased region" description="Basic and acidic residues" evidence="1">
    <location>
        <begin position="211"/>
        <end position="228"/>
    </location>
</feature>
<dbReference type="EMBL" id="JARBHB010000008">
    <property type="protein sequence ID" value="KAJ8877721.1"/>
    <property type="molecule type" value="Genomic_DNA"/>
</dbReference>
<proteinExistence type="predicted"/>
<sequence length="497" mass="55542">MKRRGKTGDPRETLRPTETSGTNPTCEWCNMIQLSLPYGVASAPAVILAIMDQVVGNIPMVTCYLDDSFVAGTDDWDCKQKVKEVLKRLKAAGKEHCTVVQSLALSGDDVLDKRVEVSLIALALHGFKCVKATRKYFLLFRNLRPIPLLQTPRLCWSDWRAVCVAPGRAGRLDLWAMCSLRSGEGNFLSPQRDTNAATVWVRWEIPQEREREREREREVQGGRGDRAKSSAQPMVLSVEKTNTASLRPAYADVKWGGQAQWQYQPLALQREVVDALHEIAAHSGPEGGVCSYPYLNKARRRVDDTCICPSPFPFYLASEHFVGRVHSAVKLHVSLVSPSNVSAIHVWSNTRLKGRGKRGIPEKNPPTTGIVQHDSHLRESGVTRPGMPHKSGNRAGRYRWSAGLLGDLPFHPPLHYGTAPYSPHFTLIVFQDLDCKSCPNISTPLTHSERTEQFASSFLDKIDVKHIYNEVYFEIGSQFIRHALDDSEPIADLQGNT</sequence>
<comment type="caution">
    <text evidence="2">The sequence shown here is derived from an EMBL/GenBank/DDBJ whole genome shotgun (WGS) entry which is preliminary data.</text>
</comment>